<organism evidence="2 3">
    <name type="scientific">Sapajus apella</name>
    <name type="common">Brown-capped capuchin</name>
    <name type="synonym">Cebus apella</name>
    <dbReference type="NCBI Taxonomy" id="9515"/>
    <lineage>
        <taxon>Eukaryota</taxon>
        <taxon>Metazoa</taxon>
        <taxon>Chordata</taxon>
        <taxon>Craniata</taxon>
        <taxon>Vertebrata</taxon>
        <taxon>Euteleostomi</taxon>
        <taxon>Mammalia</taxon>
        <taxon>Eutheria</taxon>
        <taxon>Euarchontoglires</taxon>
        <taxon>Primates</taxon>
        <taxon>Haplorrhini</taxon>
        <taxon>Platyrrhini</taxon>
        <taxon>Cebidae</taxon>
        <taxon>Cebinae</taxon>
        <taxon>Sapajus</taxon>
    </lineage>
</organism>
<evidence type="ECO:0000313" key="3">
    <source>
        <dbReference type="RefSeq" id="XP_032111153.1"/>
    </source>
</evidence>
<protein>
    <submittedName>
        <fullName evidence="3">Uncharacterized protein LOC116534657</fullName>
    </submittedName>
</protein>
<evidence type="ECO:0000313" key="2">
    <source>
        <dbReference type="Proteomes" id="UP000504640"/>
    </source>
</evidence>
<sequence length="221" mass="23678">MSSTCPIPTPPSNTSHFVEVFPDPCPQAFHLHVSLKLSQSKPRTQSVPAPLLECPMLGKAKLLSESSFAVYCKSRDAECVFQYNNPDFLPGHFQKELPRTAAWILVGAGSAGNRQPAGSKGATKEGSNYGPPPAPALLVFPAGSGNKGGPERDWRCVPGDRRLSLGVPRNSSPSRVREETALTTASRCRHCPQRPEVQPASAAKRALSRTSEARHLGGSLD</sequence>
<name>A0A6J3FZD1_SAPAP</name>
<gene>
    <name evidence="3" type="primary">LOC116534657</name>
</gene>
<accession>A0A6J3FZD1</accession>
<feature type="region of interest" description="Disordered" evidence="1">
    <location>
        <begin position="146"/>
        <end position="221"/>
    </location>
</feature>
<proteinExistence type="predicted"/>
<dbReference type="RefSeq" id="XP_032111153.1">
    <property type="nucleotide sequence ID" value="XM_032255262.1"/>
</dbReference>
<keyword evidence="2" id="KW-1185">Reference proteome</keyword>
<evidence type="ECO:0000256" key="1">
    <source>
        <dbReference type="SAM" id="MobiDB-lite"/>
    </source>
</evidence>
<feature type="compositionally biased region" description="Basic and acidic residues" evidence="1">
    <location>
        <begin position="149"/>
        <end position="163"/>
    </location>
</feature>
<feature type="region of interest" description="Disordered" evidence="1">
    <location>
        <begin position="111"/>
        <end position="132"/>
    </location>
</feature>
<dbReference type="Proteomes" id="UP000504640">
    <property type="component" value="Unplaced"/>
</dbReference>
<dbReference type="GeneID" id="116534657"/>
<reference evidence="3" key="1">
    <citation type="submission" date="2025-08" db="UniProtKB">
        <authorList>
            <consortium name="RefSeq"/>
        </authorList>
    </citation>
    <scope>IDENTIFICATION</scope>
    <source>
        <tissue evidence="3">Blood</tissue>
    </source>
</reference>
<dbReference type="AlphaFoldDB" id="A0A6J3FZD1"/>